<dbReference type="InterPro" id="IPR002126">
    <property type="entry name" value="Cadherin-like_dom"/>
</dbReference>
<evidence type="ECO:0000256" key="1">
    <source>
        <dbReference type="ARBA" id="ARBA00004370"/>
    </source>
</evidence>
<dbReference type="Gene3D" id="2.60.40.60">
    <property type="entry name" value="Cadherins"/>
    <property type="match status" value="5"/>
</dbReference>
<name>A0AAE0S6D9_9BIVA</name>
<dbReference type="PRINTS" id="PR00205">
    <property type="entry name" value="CADHERIN"/>
</dbReference>
<dbReference type="PROSITE" id="PS50268">
    <property type="entry name" value="CADHERIN_2"/>
    <property type="match status" value="4"/>
</dbReference>
<evidence type="ECO:0000256" key="7">
    <source>
        <dbReference type="PROSITE-ProRule" id="PRU00043"/>
    </source>
</evidence>
<gene>
    <name evidence="11" type="ORF">CHS0354_020298</name>
</gene>
<evidence type="ECO:0000256" key="9">
    <source>
        <dbReference type="SAM" id="Phobius"/>
    </source>
</evidence>
<comment type="subcellular location">
    <subcellularLocation>
        <location evidence="1">Membrane</location>
    </subcellularLocation>
</comment>
<dbReference type="PROSITE" id="PS00232">
    <property type="entry name" value="CADHERIN_1"/>
    <property type="match status" value="2"/>
</dbReference>
<keyword evidence="6 9" id="KW-0472">Membrane</keyword>
<feature type="domain" description="Cadherin" evidence="10">
    <location>
        <begin position="377"/>
        <end position="445"/>
    </location>
</feature>
<evidence type="ECO:0000313" key="12">
    <source>
        <dbReference type="Proteomes" id="UP001195483"/>
    </source>
</evidence>
<dbReference type="SUPFAM" id="SSF49313">
    <property type="entry name" value="Cadherin-like"/>
    <property type="match status" value="5"/>
</dbReference>
<keyword evidence="5 9" id="KW-1133">Transmembrane helix</keyword>
<evidence type="ECO:0000313" key="11">
    <source>
        <dbReference type="EMBL" id="KAK3585730.1"/>
    </source>
</evidence>
<dbReference type="AlphaFoldDB" id="A0AAE0S6D9"/>
<dbReference type="Proteomes" id="UP001195483">
    <property type="component" value="Unassembled WGS sequence"/>
</dbReference>
<dbReference type="CDD" id="cd11304">
    <property type="entry name" value="Cadherin_repeat"/>
    <property type="match status" value="5"/>
</dbReference>
<reference evidence="11" key="1">
    <citation type="journal article" date="2021" name="Genome Biol. Evol.">
        <title>A High-Quality Reference Genome for a Parasitic Bivalve with Doubly Uniparental Inheritance (Bivalvia: Unionida).</title>
        <authorList>
            <person name="Smith C.H."/>
        </authorList>
    </citation>
    <scope>NUCLEOTIDE SEQUENCE</scope>
    <source>
        <strain evidence="11">CHS0354</strain>
    </source>
</reference>
<evidence type="ECO:0000256" key="8">
    <source>
        <dbReference type="SAM" id="MobiDB-lite"/>
    </source>
</evidence>
<dbReference type="PANTHER" id="PTHR24026">
    <property type="entry name" value="FAT ATYPICAL CADHERIN-RELATED"/>
    <property type="match status" value="1"/>
</dbReference>
<dbReference type="GO" id="GO:0005509">
    <property type="term" value="F:calcium ion binding"/>
    <property type="evidence" value="ECO:0007669"/>
    <property type="project" value="UniProtKB-UniRule"/>
</dbReference>
<dbReference type="PANTHER" id="PTHR24026:SF133">
    <property type="entry name" value="CADHERIN-RELATED FAMILY MEMBER 2"/>
    <property type="match status" value="1"/>
</dbReference>
<dbReference type="InterPro" id="IPR015919">
    <property type="entry name" value="Cadherin-like_sf"/>
</dbReference>
<evidence type="ECO:0000259" key="10">
    <source>
        <dbReference type="PROSITE" id="PS50268"/>
    </source>
</evidence>
<evidence type="ECO:0000256" key="4">
    <source>
        <dbReference type="ARBA" id="ARBA00022837"/>
    </source>
</evidence>
<dbReference type="GO" id="GO:0005886">
    <property type="term" value="C:plasma membrane"/>
    <property type="evidence" value="ECO:0007669"/>
    <property type="project" value="UniProtKB-SubCell"/>
</dbReference>
<keyword evidence="3" id="KW-0677">Repeat</keyword>
<dbReference type="FunFam" id="2.60.40.60:FF:000020">
    <property type="entry name" value="Dachsous cadherin-related 1b"/>
    <property type="match status" value="1"/>
</dbReference>
<feature type="transmembrane region" description="Helical" evidence="9">
    <location>
        <begin position="644"/>
        <end position="665"/>
    </location>
</feature>
<reference evidence="11" key="3">
    <citation type="submission" date="2023-05" db="EMBL/GenBank/DDBJ databases">
        <authorList>
            <person name="Smith C.H."/>
        </authorList>
    </citation>
    <scope>NUCLEOTIDE SEQUENCE</scope>
    <source>
        <strain evidence="11">CHS0354</strain>
        <tissue evidence="11">Mantle</tissue>
    </source>
</reference>
<dbReference type="Pfam" id="PF00028">
    <property type="entry name" value="Cadherin"/>
    <property type="match status" value="3"/>
</dbReference>
<dbReference type="InterPro" id="IPR020894">
    <property type="entry name" value="Cadherin_CS"/>
</dbReference>
<reference evidence="11" key="2">
    <citation type="journal article" date="2021" name="Genome Biol. Evol.">
        <title>Developing a high-quality reference genome for a parasitic bivalve with doubly uniparental inheritance (Bivalvia: Unionida).</title>
        <authorList>
            <person name="Smith C.H."/>
        </authorList>
    </citation>
    <scope>NUCLEOTIDE SEQUENCE</scope>
    <source>
        <strain evidence="11">CHS0354</strain>
        <tissue evidence="11">Mantle</tissue>
    </source>
</reference>
<keyword evidence="2 9" id="KW-0812">Transmembrane</keyword>
<feature type="domain" description="Cadherin" evidence="10">
    <location>
        <begin position="458"/>
        <end position="548"/>
    </location>
</feature>
<accession>A0AAE0S6D9</accession>
<feature type="compositionally biased region" description="Low complexity" evidence="8">
    <location>
        <begin position="770"/>
        <end position="782"/>
    </location>
</feature>
<feature type="domain" description="Cadherin" evidence="10">
    <location>
        <begin position="134"/>
        <end position="238"/>
    </location>
</feature>
<organism evidence="11 12">
    <name type="scientific">Potamilus streckersoni</name>
    <dbReference type="NCBI Taxonomy" id="2493646"/>
    <lineage>
        <taxon>Eukaryota</taxon>
        <taxon>Metazoa</taxon>
        <taxon>Spiralia</taxon>
        <taxon>Lophotrochozoa</taxon>
        <taxon>Mollusca</taxon>
        <taxon>Bivalvia</taxon>
        <taxon>Autobranchia</taxon>
        <taxon>Heteroconchia</taxon>
        <taxon>Palaeoheterodonta</taxon>
        <taxon>Unionida</taxon>
        <taxon>Unionoidea</taxon>
        <taxon>Unionidae</taxon>
        <taxon>Ambleminae</taxon>
        <taxon>Lampsilini</taxon>
        <taxon>Potamilus</taxon>
    </lineage>
</organism>
<dbReference type="GO" id="GO:0007156">
    <property type="term" value="P:homophilic cell adhesion via plasma membrane adhesion molecules"/>
    <property type="evidence" value="ECO:0007669"/>
    <property type="project" value="InterPro"/>
</dbReference>
<feature type="region of interest" description="Disordered" evidence="8">
    <location>
        <begin position="813"/>
        <end position="967"/>
    </location>
</feature>
<keyword evidence="12" id="KW-1185">Reference proteome</keyword>
<dbReference type="EMBL" id="JAEAOA010001233">
    <property type="protein sequence ID" value="KAK3585730.1"/>
    <property type="molecule type" value="Genomic_DNA"/>
</dbReference>
<dbReference type="SMART" id="SM00112">
    <property type="entry name" value="CA"/>
    <property type="match status" value="4"/>
</dbReference>
<evidence type="ECO:0000256" key="6">
    <source>
        <dbReference type="ARBA" id="ARBA00023136"/>
    </source>
</evidence>
<protein>
    <recommendedName>
        <fullName evidence="10">Cadherin domain-containing protein</fullName>
    </recommendedName>
</protein>
<evidence type="ECO:0000256" key="3">
    <source>
        <dbReference type="ARBA" id="ARBA00022737"/>
    </source>
</evidence>
<evidence type="ECO:0000256" key="5">
    <source>
        <dbReference type="ARBA" id="ARBA00022989"/>
    </source>
</evidence>
<comment type="caution">
    <text evidence="11">The sequence shown here is derived from an EMBL/GenBank/DDBJ whole genome shotgun (WGS) entry which is preliminary data.</text>
</comment>
<feature type="region of interest" description="Disordered" evidence="8">
    <location>
        <begin position="757"/>
        <end position="790"/>
    </location>
</feature>
<feature type="compositionally biased region" description="Basic and acidic residues" evidence="8">
    <location>
        <begin position="907"/>
        <end position="933"/>
    </location>
</feature>
<keyword evidence="4 7" id="KW-0106">Calcium</keyword>
<sequence>MIAIDVTIGFCRTVTHKKLTQTAIWTASDNAANEPESGLSGNPYKTTPQIYAYDGDRGINETIKYSIEDSMKSNFGINSTSGEIRIYHELDADGGIDIYVIIIKASQEDNPLRTATSTLSLSVIDIDDNTPIFSPNHYNCSINEHSAVGQVICTVKATDKDKGENANFTYHFRNTSTVIDIDQRSGVIMVKDSQMLDREKETIINVQVVTKYVNDSDGPSTANVTINLIDINDNSPEFNSSSFEFLAWNKSIGDYIGKIDAFDLDEGDNKKLNYSIGMCLSNTGSCSVGSSKCRFPFRIDPQFGNITLNDSSASCVYSALVSVCDSPHYSTRCSTTRLIIHVVSNMTNIVTQTSAVPENAANNSLVAQIPAECLGASIVCDNGDKEAVFRIDTQSNMVVTNGHLDYENTSSYNCSVVQFASDKTEMCTVIYNITVLDVNDNAPIFSKEYYFFVIPSNGSEFIGQVHAEDKDEDGQQAVAFDIQESSEIDLFWLNSTNGMLKARDVKALSRDYYHLSIMASDSAKPPLMSQVTVLLSRFARKDNQLPLRTKFSKNEIESKKENFERNIGEILKVDITIEKQELKSNEDLQGNKIYISANKNGSALSFEELLRLVLRHYDPLMSYLSGESQSTSGNNDDSGMTAPVIALIAIACVVFIGAFVAIIVIRKQYQGHQRYKRLYQNLTSHSSLYESQELKVRMEDETSDYNGSVNTQDLEISDQNKTGALTSTLNPMYGLDSTASTSVAEAMLSLSELSDHLNKEDNVPTPDYENVPSVSVNKNVPKPDYENVPSTLEDRGQTVMGELSSTEVPIASSELDNVEMVRSESPTPDYDQHDASNSNEMVNTDLEPNDVISEQDSETAADSFNIDSEKNNENIQEEPLPDYNKKQVRFAHQVLDPDENKMTPLKHGNEKKDGGTKETSDATSEKRKDEHSSKHVVPPLDLSNEDNDEPKLNVSDESGWLEEEINSPIDVMTVDDKDNEFFEEEVTSL</sequence>
<proteinExistence type="predicted"/>
<feature type="domain" description="Cadherin" evidence="10">
    <location>
        <begin position="26"/>
        <end position="133"/>
    </location>
</feature>
<evidence type="ECO:0000256" key="2">
    <source>
        <dbReference type="ARBA" id="ARBA00022692"/>
    </source>
</evidence>